<dbReference type="RefSeq" id="WP_187754889.1">
    <property type="nucleotide sequence ID" value="NZ_JABURY010000008.1"/>
</dbReference>
<name>A0ABR7QW54_9GAMM</name>
<evidence type="ECO:0000313" key="2">
    <source>
        <dbReference type="EMBL" id="MBC9130438.1"/>
    </source>
</evidence>
<reference evidence="2 3" key="1">
    <citation type="submission" date="2020-06" db="EMBL/GenBank/DDBJ databases">
        <title>Frischella cerana isolated from Apis cerana gut homogenate.</title>
        <authorList>
            <person name="Wolter L.A."/>
            <person name="Suenami S."/>
            <person name="Miyazaki R."/>
        </authorList>
    </citation>
    <scope>NUCLEOTIDE SEQUENCE [LARGE SCALE GENOMIC DNA]</scope>
    <source>
        <strain evidence="2 3">Ac13</strain>
    </source>
</reference>
<evidence type="ECO:0000256" key="1">
    <source>
        <dbReference type="SAM" id="MobiDB-lite"/>
    </source>
</evidence>
<dbReference type="Proteomes" id="UP000651208">
    <property type="component" value="Unassembled WGS sequence"/>
</dbReference>
<protein>
    <submittedName>
        <fullName evidence="2">Uncharacterized protein</fullName>
    </submittedName>
</protein>
<feature type="compositionally biased region" description="Basic and acidic residues" evidence="1">
    <location>
        <begin position="154"/>
        <end position="166"/>
    </location>
</feature>
<sequence>MGWESWQIPQGWIDAVGQTKAQFENTANRQIVEPQVVKAQIRKLKNIIIRRIPKKGLVAGHYWIEIIHRDEDETDDFMKQARKNKLTEANITSLPIKACTKANGFRESYGWYPDSGAFHVENTFNSKRWISAKGYLNGDCEIRKAKDKKLDLTYQRDREAGRKKQNNELSSRPFDPHQNGRLHPEKIDFTTHPYILSNDSRTELAIINDIRKFAKDFKDEWSWNGDGYDETNCHTFLFLLLAHCQLADPDCIGKRYDKHFEDYKKSLDRKKQIKDEKFAKRKILIQKLSDMSNLTKSG</sequence>
<accession>A0ABR7QW54</accession>
<dbReference type="EMBL" id="JABURY010000008">
    <property type="protein sequence ID" value="MBC9130438.1"/>
    <property type="molecule type" value="Genomic_DNA"/>
</dbReference>
<feature type="region of interest" description="Disordered" evidence="1">
    <location>
        <begin position="154"/>
        <end position="182"/>
    </location>
</feature>
<proteinExistence type="predicted"/>
<gene>
    <name evidence="2" type="ORF">FcAc13_03845</name>
</gene>
<evidence type="ECO:0000313" key="3">
    <source>
        <dbReference type="Proteomes" id="UP000651208"/>
    </source>
</evidence>
<comment type="caution">
    <text evidence="2">The sequence shown here is derived from an EMBL/GenBank/DDBJ whole genome shotgun (WGS) entry which is preliminary data.</text>
</comment>
<organism evidence="2 3">
    <name type="scientific">Frischella japonica</name>
    <dbReference type="NCBI Taxonomy" id="2741544"/>
    <lineage>
        <taxon>Bacteria</taxon>
        <taxon>Pseudomonadati</taxon>
        <taxon>Pseudomonadota</taxon>
        <taxon>Gammaproteobacteria</taxon>
        <taxon>Orbales</taxon>
        <taxon>Orbaceae</taxon>
        <taxon>Frischella</taxon>
    </lineage>
</organism>
<keyword evidence="3" id="KW-1185">Reference proteome</keyword>